<dbReference type="AlphaFoldDB" id="A0A8H6HAA7"/>
<dbReference type="Proteomes" id="UP000521943">
    <property type="component" value="Unassembled WGS sequence"/>
</dbReference>
<sequence>MLSTRPSPRLWSPSNRTHGSPRVVISPPHDDAHRGNRKQRRRQTNLHLIDIERCRAPPLRCQYHRFELAFMPGGGTLPLYLRPGDRRTDDGARKVRGAWTETPTKWHPLPLTVGAPPLVTIQGQKKVQQARKDVELDENGMGRTEIRDLAQPDSVSALDRSWVQQVRDTRCVGKPIGSRRRRTHLGLVDQLEASSLEATSNLSHGWSATSGIQLAGNSKAKPSRRVHSRVLTVPLHFDVAAMLNAPYSYESDGRVLPIVSSGREQEDAKEMVVVGGSPFCGPAFRGRLRPSHEEAWNRGPASS</sequence>
<evidence type="ECO:0000256" key="1">
    <source>
        <dbReference type="SAM" id="MobiDB-lite"/>
    </source>
</evidence>
<evidence type="ECO:0000313" key="3">
    <source>
        <dbReference type="Proteomes" id="UP000521943"/>
    </source>
</evidence>
<keyword evidence="3" id="KW-1185">Reference proteome</keyword>
<dbReference type="EMBL" id="JACGCI010000167">
    <property type="protein sequence ID" value="KAF6742795.1"/>
    <property type="molecule type" value="Genomic_DNA"/>
</dbReference>
<proteinExistence type="predicted"/>
<evidence type="ECO:0000313" key="2">
    <source>
        <dbReference type="EMBL" id="KAF6742795.1"/>
    </source>
</evidence>
<feature type="region of interest" description="Disordered" evidence="1">
    <location>
        <begin position="1"/>
        <end position="44"/>
    </location>
</feature>
<protein>
    <submittedName>
        <fullName evidence="2">Uncharacterized protein</fullName>
    </submittedName>
</protein>
<feature type="compositionally biased region" description="Basic residues" evidence="1">
    <location>
        <begin position="35"/>
        <end position="44"/>
    </location>
</feature>
<feature type="compositionally biased region" description="Polar residues" evidence="1">
    <location>
        <begin position="1"/>
        <end position="18"/>
    </location>
</feature>
<accession>A0A8H6HAA7</accession>
<name>A0A8H6HAA7_9AGAR</name>
<organism evidence="2 3">
    <name type="scientific">Ephemerocybe angulata</name>
    <dbReference type="NCBI Taxonomy" id="980116"/>
    <lineage>
        <taxon>Eukaryota</taxon>
        <taxon>Fungi</taxon>
        <taxon>Dikarya</taxon>
        <taxon>Basidiomycota</taxon>
        <taxon>Agaricomycotina</taxon>
        <taxon>Agaricomycetes</taxon>
        <taxon>Agaricomycetidae</taxon>
        <taxon>Agaricales</taxon>
        <taxon>Agaricineae</taxon>
        <taxon>Psathyrellaceae</taxon>
        <taxon>Ephemerocybe</taxon>
    </lineage>
</organism>
<reference evidence="2 3" key="1">
    <citation type="submission" date="2020-07" db="EMBL/GenBank/DDBJ databases">
        <title>Comparative genomics of pyrophilous fungi reveals a link between fire events and developmental genes.</title>
        <authorList>
            <consortium name="DOE Joint Genome Institute"/>
            <person name="Steindorff A.S."/>
            <person name="Carver A."/>
            <person name="Calhoun S."/>
            <person name="Stillman K."/>
            <person name="Liu H."/>
            <person name="Lipzen A."/>
            <person name="Pangilinan J."/>
            <person name="Labutti K."/>
            <person name="Bruns T.D."/>
            <person name="Grigoriev I.V."/>
        </authorList>
    </citation>
    <scope>NUCLEOTIDE SEQUENCE [LARGE SCALE GENOMIC DNA]</scope>
    <source>
        <strain evidence="2 3">CBS 144469</strain>
    </source>
</reference>
<comment type="caution">
    <text evidence="2">The sequence shown here is derived from an EMBL/GenBank/DDBJ whole genome shotgun (WGS) entry which is preliminary data.</text>
</comment>
<gene>
    <name evidence="2" type="ORF">DFP72DRAFT_859875</name>
</gene>